<keyword evidence="2" id="KW-0677">Repeat</keyword>
<comment type="caution">
    <text evidence="6">The sequence shown here is derived from an EMBL/GenBank/DDBJ whole genome shotgun (WGS) entry which is preliminary data.</text>
</comment>
<keyword evidence="4" id="KW-0862">Zinc</keyword>
<dbReference type="GO" id="GO:0008270">
    <property type="term" value="F:zinc ion binding"/>
    <property type="evidence" value="ECO:0007669"/>
    <property type="project" value="UniProtKB-KW"/>
</dbReference>
<name>X6LAC8_RETFI</name>
<dbReference type="GO" id="GO:0030544">
    <property type="term" value="F:Hsp70 protein binding"/>
    <property type="evidence" value="ECO:0007669"/>
    <property type="project" value="InterPro"/>
</dbReference>
<dbReference type="GO" id="GO:0006457">
    <property type="term" value="P:protein folding"/>
    <property type="evidence" value="ECO:0007669"/>
    <property type="project" value="InterPro"/>
</dbReference>
<evidence type="ECO:0000256" key="2">
    <source>
        <dbReference type="ARBA" id="ARBA00022737"/>
    </source>
</evidence>
<dbReference type="Proteomes" id="UP000023152">
    <property type="component" value="Unassembled WGS sequence"/>
</dbReference>
<dbReference type="OMA" id="HRYMDAF"/>
<dbReference type="PANTHER" id="PTHR43888">
    <property type="entry name" value="DNAJ-LIKE-2, ISOFORM A-RELATED"/>
    <property type="match status" value="1"/>
</dbReference>
<dbReference type="Gene3D" id="2.60.260.20">
    <property type="entry name" value="Urease metallochaperone UreE, N-terminal domain"/>
    <property type="match status" value="2"/>
</dbReference>
<dbReference type="OrthoDB" id="550424at2759"/>
<evidence type="ECO:0000256" key="4">
    <source>
        <dbReference type="ARBA" id="ARBA00022833"/>
    </source>
</evidence>
<dbReference type="CDD" id="cd10747">
    <property type="entry name" value="DnaJ_C"/>
    <property type="match status" value="1"/>
</dbReference>
<protein>
    <recommendedName>
        <fullName evidence="5">Chaperone DnaJ C-terminal domain-containing protein</fullName>
    </recommendedName>
</protein>
<evidence type="ECO:0000313" key="6">
    <source>
        <dbReference type="EMBL" id="ETN98310.1"/>
    </source>
</evidence>
<dbReference type="Pfam" id="PF01556">
    <property type="entry name" value="DnaJ_C"/>
    <property type="match status" value="1"/>
</dbReference>
<gene>
    <name evidence="6" type="ORF">RFI_39201</name>
</gene>
<sequence length="186" mass="20739">MFQQRRECPKCEGQGHELDSTMVKVQVHIPVGAKNGELVTVRGEGHRYPDLAPGDVTFQLKTLKHEVFTRQGADLGMSTTLTLREALCGYELKIRHVSGHVLVVTPPKGAPEIVQPGSLKRVLGYGMPQRYSPHIKGHLYIVMDIKLPLMRILSDEQIKQLQNILPDQTIDQLAESNGALTILIFI</sequence>
<evidence type="ECO:0000313" key="7">
    <source>
        <dbReference type="Proteomes" id="UP000023152"/>
    </source>
</evidence>
<feature type="domain" description="Chaperone DnaJ C-terminal" evidence="5">
    <location>
        <begin position="23"/>
        <end position="148"/>
    </location>
</feature>
<organism evidence="6 7">
    <name type="scientific">Reticulomyxa filosa</name>
    <dbReference type="NCBI Taxonomy" id="46433"/>
    <lineage>
        <taxon>Eukaryota</taxon>
        <taxon>Sar</taxon>
        <taxon>Rhizaria</taxon>
        <taxon>Retaria</taxon>
        <taxon>Foraminifera</taxon>
        <taxon>Monothalamids</taxon>
        <taxon>Reticulomyxidae</taxon>
        <taxon>Reticulomyxa</taxon>
    </lineage>
</organism>
<dbReference type="AlphaFoldDB" id="X6LAC8"/>
<keyword evidence="7" id="KW-1185">Reference proteome</keyword>
<dbReference type="InterPro" id="IPR002939">
    <property type="entry name" value="DnaJ_C"/>
</dbReference>
<evidence type="ECO:0000256" key="3">
    <source>
        <dbReference type="ARBA" id="ARBA00022771"/>
    </source>
</evidence>
<dbReference type="FunFam" id="2.60.260.20:FF:000003">
    <property type="entry name" value="DnaJ subfamily A member 2"/>
    <property type="match status" value="1"/>
</dbReference>
<dbReference type="SUPFAM" id="SSF49493">
    <property type="entry name" value="HSP40/DnaJ peptide-binding domain"/>
    <property type="match status" value="2"/>
</dbReference>
<dbReference type="InterPro" id="IPR008971">
    <property type="entry name" value="HSP40/DnaJ_pept-bd"/>
</dbReference>
<reference evidence="6 7" key="1">
    <citation type="journal article" date="2013" name="Curr. Biol.">
        <title>The Genome of the Foraminiferan Reticulomyxa filosa.</title>
        <authorList>
            <person name="Glockner G."/>
            <person name="Hulsmann N."/>
            <person name="Schleicher M."/>
            <person name="Noegel A.A."/>
            <person name="Eichinger L."/>
            <person name="Gallinger C."/>
            <person name="Pawlowski J."/>
            <person name="Sierra R."/>
            <person name="Euteneuer U."/>
            <person name="Pillet L."/>
            <person name="Moustafa A."/>
            <person name="Platzer M."/>
            <person name="Groth M."/>
            <person name="Szafranski K."/>
            <person name="Schliwa M."/>
        </authorList>
    </citation>
    <scope>NUCLEOTIDE SEQUENCE [LARGE SCALE GENOMIC DNA]</scope>
</reference>
<keyword evidence="3" id="KW-0863">Zinc-finger</keyword>
<evidence type="ECO:0000259" key="5">
    <source>
        <dbReference type="Pfam" id="PF01556"/>
    </source>
</evidence>
<keyword evidence="1" id="KW-0479">Metal-binding</keyword>
<dbReference type="InterPro" id="IPR044713">
    <property type="entry name" value="DNJA1/2-like"/>
</dbReference>
<evidence type="ECO:0000256" key="1">
    <source>
        <dbReference type="ARBA" id="ARBA00022723"/>
    </source>
</evidence>
<dbReference type="GO" id="GO:0051082">
    <property type="term" value="F:unfolded protein binding"/>
    <property type="evidence" value="ECO:0007669"/>
    <property type="project" value="InterPro"/>
</dbReference>
<proteinExistence type="predicted"/>
<dbReference type="EMBL" id="ASPP01047039">
    <property type="protein sequence ID" value="ETN98310.1"/>
    <property type="molecule type" value="Genomic_DNA"/>
</dbReference>
<accession>X6LAC8</accession>